<dbReference type="EMBL" id="ML122312">
    <property type="protein sequence ID" value="RPD53974.1"/>
    <property type="molecule type" value="Genomic_DNA"/>
</dbReference>
<feature type="region of interest" description="Disordered" evidence="1">
    <location>
        <begin position="21"/>
        <end position="47"/>
    </location>
</feature>
<protein>
    <submittedName>
        <fullName evidence="2">Uncharacterized protein</fullName>
    </submittedName>
</protein>
<accession>A0A5C2RRN7</accession>
<gene>
    <name evidence="2" type="ORF">L227DRAFT_373723</name>
</gene>
<keyword evidence="3" id="KW-1185">Reference proteome</keyword>
<reference evidence="2" key="1">
    <citation type="journal article" date="2018" name="Genome Biol. Evol.">
        <title>Genomics and development of Lentinus tigrinus, a white-rot wood-decaying mushroom with dimorphic fruiting bodies.</title>
        <authorList>
            <person name="Wu B."/>
            <person name="Xu Z."/>
            <person name="Knudson A."/>
            <person name="Carlson A."/>
            <person name="Chen N."/>
            <person name="Kovaka S."/>
            <person name="LaButti K."/>
            <person name="Lipzen A."/>
            <person name="Pennachio C."/>
            <person name="Riley R."/>
            <person name="Schakwitz W."/>
            <person name="Umezawa K."/>
            <person name="Ohm R.A."/>
            <person name="Grigoriev I.V."/>
            <person name="Nagy L.G."/>
            <person name="Gibbons J."/>
            <person name="Hibbett D."/>
        </authorList>
    </citation>
    <scope>NUCLEOTIDE SEQUENCE [LARGE SCALE GENOMIC DNA]</scope>
    <source>
        <strain evidence="2">ALCF2SS1-6</strain>
    </source>
</reference>
<organism evidence="2 3">
    <name type="scientific">Lentinus tigrinus ALCF2SS1-6</name>
    <dbReference type="NCBI Taxonomy" id="1328759"/>
    <lineage>
        <taxon>Eukaryota</taxon>
        <taxon>Fungi</taxon>
        <taxon>Dikarya</taxon>
        <taxon>Basidiomycota</taxon>
        <taxon>Agaricomycotina</taxon>
        <taxon>Agaricomycetes</taxon>
        <taxon>Polyporales</taxon>
        <taxon>Polyporaceae</taxon>
        <taxon>Lentinus</taxon>
    </lineage>
</organism>
<evidence type="ECO:0000256" key="1">
    <source>
        <dbReference type="SAM" id="MobiDB-lite"/>
    </source>
</evidence>
<dbReference type="Proteomes" id="UP000313359">
    <property type="component" value="Unassembled WGS sequence"/>
</dbReference>
<name>A0A5C2RRN7_9APHY</name>
<evidence type="ECO:0000313" key="2">
    <source>
        <dbReference type="EMBL" id="RPD53974.1"/>
    </source>
</evidence>
<dbReference type="AlphaFoldDB" id="A0A5C2RRN7"/>
<proteinExistence type="predicted"/>
<evidence type="ECO:0000313" key="3">
    <source>
        <dbReference type="Proteomes" id="UP000313359"/>
    </source>
</evidence>
<sequence>MMFRRTCQMTRKRLSKLLKPHQGQLHPRNSGRFARAGPSNFAHHSASASSYLHPPDASPSRSCAAIISLPFPASLGFPVIAEELESGGFYDVGDRCQCFSSHLSHHCAVFSCGQEDITEQAAIIKPYHLGDHIVWSRTGEGRIEISGNAKMVGGRKRMSAAWPHSACTILSWRL</sequence>